<evidence type="ECO:0000313" key="2">
    <source>
        <dbReference type="WBParaSite" id="nRc.2.0.1.t47638-RA"/>
    </source>
</evidence>
<dbReference type="AlphaFoldDB" id="A0A915LBA6"/>
<accession>A0A915LBA6</accession>
<evidence type="ECO:0000313" key="1">
    <source>
        <dbReference type="Proteomes" id="UP000887565"/>
    </source>
</evidence>
<proteinExistence type="predicted"/>
<dbReference type="WBParaSite" id="nRc.2.0.1.t47638-RA">
    <property type="protein sequence ID" value="nRc.2.0.1.t47638-RA"/>
    <property type="gene ID" value="nRc.2.0.1.g47638"/>
</dbReference>
<protein>
    <submittedName>
        <fullName evidence="2">Uncharacterized protein</fullName>
    </submittedName>
</protein>
<organism evidence="1 2">
    <name type="scientific">Romanomermis culicivorax</name>
    <name type="common">Nematode worm</name>
    <dbReference type="NCBI Taxonomy" id="13658"/>
    <lineage>
        <taxon>Eukaryota</taxon>
        <taxon>Metazoa</taxon>
        <taxon>Ecdysozoa</taxon>
        <taxon>Nematoda</taxon>
        <taxon>Enoplea</taxon>
        <taxon>Dorylaimia</taxon>
        <taxon>Mermithida</taxon>
        <taxon>Mermithoidea</taxon>
        <taxon>Mermithidae</taxon>
        <taxon>Romanomermis</taxon>
    </lineage>
</organism>
<dbReference type="Proteomes" id="UP000887565">
    <property type="component" value="Unplaced"/>
</dbReference>
<keyword evidence="1" id="KW-1185">Reference proteome</keyword>
<sequence length="75" mass="8511">MLPPIPVVYGPMPFYHHPPLPPPPMGLRPAVHRADKVLPPSQMMKHRAADMPYPAFAPPVMQPPMMMQHPRMQPM</sequence>
<reference evidence="2" key="1">
    <citation type="submission" date="2022-11" db="UniProtKB">
        <authorList>
            <consortium name="WormBaseParasite"/>
        </authorList>
    </citation>
    <scope>IDENTIFICATION</scope>
</reference>
<name>A0A915LBA6_ROMCU</name>